<reference evidence="3 4" key="1">
    <citation type="submission" date="2023-10" db="EMBL/GenBank/DDBJ databases">
        <title>Rubellicoccus peritrichatus gen. nov., sp. nov., isolated from an algae of coral reef tank.</title>
        <authorList>
            <person name="Luo J."/>
        </authorList>
    </citation>
    <scope>NUCLEOTIDE SEQUENCE [LARGE SCALE GENOMIC DNA]</scope>
    <source>
        <strain evidence="3 4">CR14</strain>
    </source>
</reference>
<dbReference type="AlphaFoldDB" id="A0AAQ3QTV0"/>
<protein>
    <submittedName>
        <fullName evidence="3">DUF481 domain-containing protein</fullName>
    </submittedName>
</protein>
<organism evidence="3 4">
    <name type="scientific">Rubellicoccus peritrichatus</name>
    <dbReference type="NCBI Taxonomy" id="3080537"/>
    <lineage>
        <taxon>Bacteria</taxon>
        <taxon>Pseudomonadati</taxon>
        <taxon>Verrucomicrobiota</taxon>
        <taxon>Opitutia</taxon>
        <taxon>Puniceicoccales</taxon>
        <taxon>Cerasicoccaceae</taxon>
        <taxon>Rubellicoccus</taxon>
    </lineage>
</organism>
<dbReference type="SUPFAM" id="SSF56935">
    <property type="entry name" value="Porins"/>
    <property type="match status" value="1"/>
</dbReference>
<evidence type="ECO:0000256" key="2">
    <source>
        <dbReference type="SAM" id="SignalP"/>
    </source>
</evidence>
<feature type="signal peptide" evidence="2">
    <location>
        <begin position="1"/>
        <end position="21"/>
    </location>
</feature>
<dbReference type="RefSeq" id="WP_317834215.1">
    <property type="nucleotide sequence ID" value="NZ_CP136920.1"/>
</dbReference>
<keyword evidence="4" id="KW-1185">Reference proteome</keyword>
<dbReference type="KEGG" id="puo:RZN69_01425"/>
<dbReference type="Pfam" id="PF04338">
    <property type="entry name" value="DUF481"/>
    <property type="match status" value="1"/>
</dbReference>
<feature type="region of interest" description="Disordered" evidence="1">
    <location>
        <begin position="74"/>
        <end position="95"/>
    </location>
</feature>
<evidence type="ECO:0000256" key="1">
    <source>
        <dbReference type="SAM" id="MobiDB-lite"/>
    </source>
</evidence>
<dbReference type="Proteomes" id="UP001304300">
    <property type="component" value="Chromosome"/>
</dbReference>
<evidence type="ECO:0000313" key="3">
    <source>
        <dbReference type="EMBL" id="WOO41731.1"/>
    </source>
</evidence>
<dbReference type="InterPro" id="IPR007433">
    <property type="entry name" value="DUF481"/>
</dbReference>
<feature type="chain" id="PRO_5042864797" evidence="2">
    <location>
        <begin position="22"/>
        <end position="342"/>
    </location>
</feature>
<evidence type="ECO:0000313" key="4">
    <source>
        <dbReference type="Proteomes" id="UP001304300"/>
    </source>
</evidence>
<name>A0AAQ3QTV0_9BACT</name>
<feature type="compositionally biased region" description="Low complexity" evidence="1">
    <location>
        <begin position="74"/>
        <end position="85"/>
    </location>
</feature>
<sequence length="342" mass="37729">MIRLLRTNILLLALFPAFLTAEVLQFNNGDRISGKVISQEDGKIVFKSDLLGEVTVSADEATVVPSEKVADATPAPAVAATAAPGPSAPEPTEEQIAEDAEAESMFNESLEVARSYIEKVVPPGWTGKYNVGLAMTESDSKSTQFNTSIEMKKDSGKHHYGWDAYYNYNANTDSAGVNDKTTDKYGTGFAYRYDFSERWFLQSDTTYLRDAVKQIRHQVTENVSIGYKIYDEETFKLSVAPGIAAQYNDVVGSDEKWLGFGTFKENLTYVFSETFNLAQDAYVRISPSGIDDIQWGGQIALNANLNKWIVASIVYNYTYDGTVGPGSSKDEQTTTLQLGFPF</sequence>
<accession>A0AAQ3QTV0</accession>
<proteinExistence type="predicted"/>
<dbReference type="EMBL" id="CP136920">
    <property type="protein sequence ID" value="WOO41731.1"/>
    <property type="molecule type" value="Genomic_DNA"/>
</dbReference>
<gene>
    <name evidence="3" type="ORF">RZN69_01425</name>
</gene>
<keyword evidence="2" id="KW-0732">Signal</keyword>